<dbReference type="EMBL" id="BAAAQA010000026">
    <property type="protein sequence ID" value="GAA2121467.1"/>
    <property type="molecule type" value="Genomic_DNA"/>
</dbReference>
<protein>
    <recommendedName>
        <fullName evidence="3">Thioredoxin-like fold domain-containing protein</fullName>
    </recommendedName>
</protein>
<feature type="region of interest" description="Disordered" evidence="1">
    <location>
        <begin position="1"/>
        <end position="31"/>
    </location>
</feature>
<keyword evidence="2" id="KW-1133">Transmembrane helix</keyword>
<dbReference type="Pfam" id="PF13462">
    <property type="entry name" value="Thioredoxin_4"/>
    <property type="match status" value="1"/>
</dbReference>
<dbReference type="Proteomes" id="UP001500166">
    <property type="component" value="Unassembled WGS sequence"/>
</dbReference>
<evidence type="ECO:0000313" key="4">
    <source>
        <dbReference type="EMBL" id="GAA2121467.1"/>
    </source>
</evidence>
<proteinExistence type="predicted"/>
<keyword evidence="2" id="KW-0812">Transmembrane</keyword>
<accession>A0ABN2Y7P5</accession>
<organism evidence="4 5">
    <name type="scientific">Kocuria atrinae</name>
    <dbReference type="NCBI Taxonomy" id="592377"/>
    <lineage>
        <taxon>Bacteria</taxon>
        <taxon>Bacillati</taxon>
        <taxon>Actinomycetota</taxon>
        <taxon>Actinomycetes</taxon>
        <taxon>Micrococcales</taxon>
        <taxon>Micrococcaceae</taxon>
        <taxon>Kocuria</taxon>
    </lineage>
</organism>
<feature type="compositionally biased region" description="Basic and acidic residues" evidence="1">
    <location>
        <begin position="98"/>
        <end position="109"/>
    </location>
</feature>
<feature type="compositionally biased region" description="Polar residues" evidence="1">
    <location>
        <begin position="1"/>
        <end position="14"/>
    </location>
</feature>
<feature type="domain" description="Thioredoxin-like fold" evidence="3">
    <location>
        <begin position="131"/>
        <end position="288"/>
    </location>
</feature>
<evidence type="ECO:0000256" key="1">
    <source>
        <dbReference type="SAM" id="MobiDB-lite"/>
    </source>
</evidence>
<dbReference type="InterPro" id="IPR036249">
    <property type="entry name" value="Thioredoxin-like_sf"/>
</dbReference>
<dbReference type="InterPro" id="IPR012336">
    <property type="entry name" value="Thioredoxin-like_fold"/>
</dbReference>
<keyword evidence="5" id="KW-1185">Reference proteome</keyword>
<gene>
    <name evidence="4" type="ORF">GCM10009824_23940</name>
</gene>
<dbReference type="SUPFAM" id="SSF52833">
    <property type="entry name" value="Thioredoxin-like"/>
    <property type="match status" value="1"/>
</dbReference>
<keyword evidence="2" id="KW-0472">Membrane</keyword>
<comment type="caution">
    <text evidence="4">The sequence shown here is derived from an EMBL/GenBank/DDBJ whole genome shotgun (WGS) entry which is preliminary data.</text>
</comment>
<evidence type="ECO:0000256" key="2">
    <source>
        <dbReference type="SAM" id="Phobius"/>
    </source>
</evidence>
<feature type="transmembrane region" description="Helical" evidence="2">
    <location>
        <begin position="38"/>
        <end position="58"/>
    </location>
</feature>
<evidence type="ECO:0000259" key="3">
    <source>
        <dbReference type="Pfam" id="PF13462"/>
    </source>
</evidence>
<feature type="region of interest" description="Disordered" evidence="1">
    <location>
        <begin position="86"/>
        <end position="119"/>
    </location>
</feature>
<evidence type="ECO:0000313" key="5">
    <source>
        <dbReference type="Proteomes" id="UP001500166"/>
    </source>
</evidence>
<feature type="compositionally biased region" description="Basic and acidic residues" evidence="1">
    <location>
        <begin position="15"/>
        <end position="30"/>
    </location>
</feature>
<sequence>MASQKNTAGSSTADQARERARQIADREARKSNGKSKGLIAGIIALLLVIGLIIALVVWQNNKNTIPEAGPVPASANQWGGIQVNESQIPQNTSDVDERDINDVPERPETVDESQTPPGIVNPDDAADNGEPVQLVVFQDFECVHCADFEAENGDLIKEKVLSGDVTLENRNLNFLDSGSPDAYSSRASNAAYLVAEQVDPEQYMDFTKEIFSHQGSGGLSNEEIAEIASKHGANVTADQLSENTYRPMVNIMAQESVANGIAGTPTIFVDGERYAQGDFEKALNDAIKAKN</sequence>
<dbReference type="RefSeq" id="WP_344225259.1">
    <property type="nucleotide sequence ID" value="NZ_BAAAQA010000026.1"/>
</dbReference>
<dbReference type="Gene3D" id="3.40.30.10">
    <property type="entry name" value="Glutaredoxin"/>
    <property type="match status" value="1"/>
</dbReference>
<reference evidence="4 5" key="1">
    <citation type="journal article" date="2019" name="Int. J. Syst. Evol. Microbiol.">
        <title>The Global Catalogue of Microorganisms (GCM) 10K type strain sequencing project: providing services to taxonomists for standard genome sequencing and annotation.</title>
        <authorList>
            <consortium name="The Broad Institute Genomics Platform"/>
            <consortium name="The Broad Institute Genome Sequencing Center for Infectious Disease"/>
            <person name="Wu L."/>
            <person name="Ma J."/>
        </authorList>
    </citation>
    <scope>NUCLEOTIDE SEQUENCE [LARGE SCALE GENOMIC DNA]</scope>
    <source>
        <strain evidence="4 5">JCM 15914</strain>
    </source>
</reference>
<dbReference type="CDD" id="cd02972">
    <property type="entry name" value="DsbA_family"/>
    <property type="match status" value="1"/>
</dbReference>
<name>A0ABN2Y7P5_9MICC</name>